<evidence type="ECO:0000256" key="7">
    <source>
        <dbReference type="ARBA" id="ARBA00023136"/>
    </source>
</evidence>
<dbReference type="FunFam" id="3.10.250.10:FF:000007">
    <property type="entry name" value="Soluble scavenger receptor cysteine-rich domain-containing protein SSC5D"/>
    <property type="match status" value="1"/>
</dbReference>
<dbReference type="Pfam" id="PF00530">
    <property type="entry name" value="SRCR"/>
    <property type="match status" value="6"/>
</dbReference>
<name>A0A9J7LGS9_BRAFL</name>
<evidence type="ECO:0000256" key="12">
    <source>
        <dbReference type="ARBA" id="ARBA00064153"/>
    </source>
</evidence>
<feature type="domain" description="SRCR" evidence="17">
    <location>
        <begin position="407"/>
        <end position="508"/>
    </location>
</feature>
<feature type="domain" description="SRCR" evidence="17">
    <location>
        <begin position="511"/>
        <end position="612"/>
    </location>
</feature>
<dbReference type="SMART" id="SM00202">
    <property type="entry name" value="SR"/>
    <property type="match status" value="6"/>
</dbReference>
<comment type="function">
    <text evidence="11">Binds to extracellular matrix proteins. Binds to pathogen-associated molecular patterns (PAMPs) present on the cell walls of Gram-positive and Gram-negative bacteria and fungi, behaving as a pattern recognition receptor (PRR). Induces bacterial and fungal aggregation and subsequent inhibition of PAMP-induced cytokine release. Does not possess intrinsic bactericidal activity. May play a role in the innate defense and homeostasis of certain epithelial surfaces.</text>
</comment>
<feature type="disulfide bond" evidence="14">
    <location>
        <begin position="810"/>
        <end position="820"/>
    </location>
</feature>
<dbReference type="PRINTS" id="PR00258">
    <property type="entry name" value="SPERACTRCPTR"/>
</dbReference>
<feature type="domain" description="SRCR" evidence="17">
    <location>
        <begin position="292"/>
        <end position="394"/>
    </location>
</feature>
<dbReference type="GeneID" id="118420047"/>
<keyword evidence="2 16" id="KW-0812">Transmembrane</keyword>
<evidence type="ECO:0000256" key="11">
    <source>
        <dbReference type="ARBA" id="ARBA00058074"/>
    </source>
</evidence>
<keyword evidence="7 16" id="KW-0472">Membrane</keyword>
<feature type="disulfide bond" evidence="14">
    <location>
        <begin position="257"/>
        <end position="267"/>
    </location>
</feature>
<evidence type="ECO:0000313" key="19">
    <source>
        <dbReference type="RefSeq" id="XP_035682646.1"/>
    </source>
</evidence>
<organism evidence="18 19">
    <name type="scientific">Branchiostoma floridae</name>
    <name type="common">Florida lancelet</name>
    <name type="synonym">Amphioxus</name>
    <dbReference type="NCBI Taxonomy" id="7739"/>
    <lineage>
        <taxon>Eukaryota</taxon>
        <taxon>Metazoa</taxon>
        <taxon>Chordata</taxon>
        <taxon>Cephalochordata</taxon>
        <taxon>Leptocardii</taxon>
        <taxon>Amphioxiformes</taxon>
        <taxon>Branchiostomatidae</taxon>
        <taxon>Branchiostoma</taxon>
    </lineage>
</organism>
<feature type="domain" description="SRCR" evidence="17">
    <location>
        <begin position="740"/>
        <end position="842"/>
    </location>
</feature>
<evidence type="ECO:0000256" key="2">
    <source>
        <dbReference type="ARBA" id="ARBA00022692"/>
    </source>
</evidence>
<evidence type="ECO:0000256" key="4">
    <source>
        <dbReference type="ARBA" id="ARBA00022737"/>
    </source>
</evidence>
<feature type="disulfide bond" evidence="14">
    <location>
        <begin position="476"/>
        <end position="486"/>
    </location>
</feature>
<evidence type="ECO:0000313" key="18">
    <source>
        <dbReference type="Proteomes" id="UP000001554"/>
    </source>
</evidence>
<evidence type="ECO:0000256" key="15">
    <source>
        <dbReference type="SAM" id="MobiDB-lite"/>
    </source>
</evidence>
<dbReference type="SUPFAM" id="SSF56487">
    <property type="entry name" value="SRCR-like"/>
    <property type="match status" value="6"/>
</dbReference>
<keyword evidence="18" id="KW-1185">Reference proteome</keyword>
<evidence type="ECO:0000256" key="5">
    <source>
        <dbReference type="ARBA" id="ARBA00022968"/>
    </source>
</evidence>
<dbReference type="Proteomes" id="UP000001554">
    <property type="component" value="Chromosome 7"/>
</dbReference>
<feature type="disulfide bond" evidence="14">
    <location>
        <begin position="362"/>
        <end position="372"/>
    </location>
</feature>
<dbReference type="PANTHER" id="PTHR48071:SF18">
    <property type="entry name" value="DELETED IN MALIGNANT BRAIN TUMORS 1 PROTEIN-RELATED"/>
    <property type="match status" value="1"/>
</dbReference>
<comment type="caution">
    <text evidence="14">Lacks conserved residue(s) required for the propagation of feature annotation.</text>
</comment>
<dbReference type="PROSITE" id="PS50287">
    <property type="entry name" value="SRCR_2"/>
    <property type="match status" value="6"/>
</dbReference>
<dbReference type="OrthoDB" id="536948at2759"/>
<dbReference type="FunFam" id="3.10.250.10:FF:000005">
    <property type="entry name" value="Neurotrypsin isoform A"/>
    <property type="match status" value="4"/>
</dbReference>
<proteinExistence type="predicted"/>
<evidence type="ECO:0000256" key="6">
    <source>
        <dbReference type="ARBA" id="ARBA00022989"/>
    </source>
</evidence>
<keyword evidence="8 14" id="KW-1015">Disulfide bond</keyword>
<dbReference type="RefSeq" id="XP_035682646.1">
    <property type="nucleotide sequence ID" value="XM_035826753.1"/>
</dbReference>
<reference evidence="19" key="2">
    <citation type="submission" date="2025-08" db="UniProtKB">
        <authorList>
            <consortium name="RefSeq"/>
        </authorList>
    </citation>
    <scope>IDENTIFICATION</scope>
    <source>
        <strain evidence="19">S238N-H82</strain>
        <tissue evidence="19">Testes</tissue>
    </source>
</reference>
<accession>A0A9J7LGS9</accession>
<dbReference type="GO" id="GO:0016020">
    <property type="term" value="C:membrane"/>
    <property type="evidence" value="ECO:0007669"/>
    <property type="project" value="UniProtKB-SubCell"/>
</dbReference>
<evidence type="ECO:0000256" key="9">
    <source>
        <dbReference type="ARBA" id="ARBA00023170"/>
    </source>
</evidence>
<dbReference type="AlphaFoldDB" id="A0A9J7LGS9"/>
<feature type="disulfide bond" evidence="14">
    <location>
        <begin position="684"/>
        <end position="694"/>
    </location>
</feature>
<dbReference type="OMA" id="TTWASFG"/>
<keyword evidence="9" id="KW-0675">Receptor</keyword>
<dbReference type="PANTHER" id="PTHR48071">
    <property type="entry name" value="SRCR DOMAIN-CONTAINING PROTEIN"/>
    <property type="match status" value="1"/>
</dbReference>
<dbReference type="InterPro" id="IPR001190">
    <property type="entry name" value="SRCR"/>
</dbReference>
<comment type="subcellular location">
    <subcellularLocation>
        <location evidence="1">Membrane</location>
        <topology evidence="1">Single-pass type II membrane protein</topology>
    </subcellularLocation>
</comment>
<evidence type="ECO:0000256" key="13">
    <source>
        <dbReference type="ARBA" id="ARBA00069168"/>
    </source>
</evidence>
<keyword evidence="4" id="KW-0677">Repeat</keyword>
<keyword evidence="10" id="KW-0325">Glycoprotein</keyword>
<evidence type="ECO:0000256" key="3">
    <source>
        <dbReference type="ARBA" id="ARBA00022729"/>
    </source>
</evidence>
<keyword evidence="6 16" id="KW-1133">Transmembrane helix</keyword>
<evidence type="ECO:0000256" key="10">
    <source>
        <dbReference type="ARBA" id="ARBA00023180"/>
    </source>
</evidence>
<feature type="domain" description="SRCR" evidence="17">
    <location>
        <begin position="188"/>
        <end position="289"/>
    </location>
</feature>
<dbReference type="InterPro" id="IPR008160">
    <property type="entry name" value="Collagen"/>
</dbReference>
<reference evidence="18" key="1">
    <citation type="journal article" date="2020" name="Nat. Ecol. Evol.">
        <title>Deeply conserved synteny resolves early events in vertebrate evolution.</title>
        <authorList>
            <person name="Simakov O."/>
            <person name="Marletaz F."/>
            <person name="Yue J.X."/>
            <person name="O'Connell B."/>
            <person name="Jenkins J."/>
            <person name="Brandt A."/>
            <person name="Calef R."/>
            <person name="Tung C.H."/>
            <person name="Huang T.K."/>
            <person name="Schmutz J."/>
            <person name="Satoh N."/>
            <person name="Yu J.K."/>
            <person name="Putnam N.H."/>
            <person name="Green R.E."/>
            <person name="Rokhsar D.S."/>
        </authorList>
    </citation>
    <scope>NUCLEOTIDE SEQUENCE [LARGE SCALE GENOMIC DNA]</scope>
    <source>
        <strain evidence="18">S238N-H82</strain>
    </source>
</reference>
<sequence>MLPTKHSAPRHGWLITTACIAACVLSIAVMVTQVLVILQVKDLRSELGTKMQNMEAVMNSYGHPLDNKPPEGPDPGENTAKYSGKQNGEGKENHHRSKRSPNTVTLPFGSCLQGSQGQPGVPGRDGQPGLPGRDGQPGAPGASGSPGAVGTPGTPGQCPCHGPSTTMDVSPTATTPVKPTDTGSLFDVRLEDGGSANEGRLEIFYNGEWGTVCSSGWDLADANVVCRQLGYPCAEITTTWASHGRGTGRIWFRDAACTGNEARLADCPHGLWGYGISCGHHQDVGVVCRPYVRLVGGSSNNEGRVEIFYNGEWGTVCSSYDWDLADASVVCRQLGYPCTSSTTTWASFGEGTGQIWLRYVRCTGSEARLADCSHDGWGDSYGCNHGRDVGVVCRAFTKIKIRPFADVRLVGGRSVSEGRLEIFYDGEWGTVCSYSWDLADAYVVCRQLGYPCAYVTTTWASFGEGTGRIWFRDAACTGKEARLADCRHSAWGYGSSCSHSKDVGVVCRPYVRLVGGSSNNEGRVEIFYNGEWGTVCSYSWDLADASVVCRQLGYSCASLTTTWASFGEGTGQIWLRYVGCTGHEARLADCSHRGWGDTSGCNHGRDVGVVCRAYVRLEDGGSANEGRLEIFYNGEWGTVCSSSWGLTDANVACRQLGYPCADITTISASFAEGTGRIWLSNVGCSGREPHLSYCSHGLWGYTSSCSHSQDVGVICKSSSDVTQPTVPAPTPGNAGSDFDVRLVGGRSNNEGRVEIFYNGEWGTVCSAYSWDLVEAYVVCRQLGYPCAGFTTTWASFGEGTGQIWLRYVSCSGSEARLADCSHRGWGDTSGCSHGNDVGVVCRACN</sequence>
<dbReference type="InterPro" id="IPR036772">
    <property type="entry name" value="SRCR-like_dom_sf"/>
</dbReference>
<feature type="compositionally biased region" description="Low complexity" evidence="15">
    <location>
        <begin position="136"/>
        <end position="157"/>
    </location>
</feature>
<evidence type="ECO:0000256" key="8">
    <source>
        <dbReference type="ARBA" id="ARBA00023157"/>
    </source>
</evidence>
<dbReference type="FunFam" id="3.10.250.10:FF:000001">
    <property type="entry name" value="Lysyl oxidase 4 isoform X1"/>
    <property type="match status" value="1"/>
</dbReference>
<protein>
    <recommendedName>
        <fullName evidence="13">Soluble scavenger receptor cysteine-rich domain-containing protein SSC5D</fullName>
    </recommendedName>
</protein>
<dbReference type="PROSITE" id="PS00420">
    <property type="entry name" value="SRCR_1"/>
    <property type="match status" value="4"/>
</dbReference>
<feature type="domain" description="SRCR" evidence="17">
    <location>
        <begin position="615"/>
        <end position="716"/>
    </location>
</feature>
<evidence type="ECO:0000256" key="1">
    <source>
        <dbReference type="ARBA" id="ARBA00004606"/>
    </source>
</evidence>
<keyword evidence="3" id="KW-0732">Signal</keyword>
<dbReference type="Gene3D" id="3.10.250.10">
    <property type="entry name" value="SRCR-like domain"/>
    <property type="match status" value="6"/>
</dbReference>
<feature type="disulfide bond" evidence="14">
    <location>
        <begin position="580"/>
        <end position="590"/>
    </location>
</feature>
<dbReference type="KEGG" id="bfo:118420047"/>
<evidence type="ECO:0000256" key="16">
    <source>
        <dbReference type="SAM" id="Phobius"/>
    </source>
</evidence>
<feature type="transmembrane region" description="Helical" evidence="16">
    <location>
        <begin position="12"/>
        <end position="38"/>
    </location>
</feature>
<feature type="region of interest" description="Disordered" evidence="15">
    <location>
        <begin position="60"/>
        <end position="186"/>
    </location>
</feature>
<feature type="compositionally biased region" description="Polar residues" evidence="15">
    <location>
        <begin position="163"/>
        <end position="183"/>
    </location>
</feature>
<comment type="subunit">
    <text evidence="12">Interacts with LGALS1 and laminin.</text>
</comment>
<dbReference type="Pfam" id="PF01391">
    <property type="entry name" value="Collagen"/>
    <property type="match status" value="1"/>
</dbReference>
<evidence type="ECO:0000256" key="14">
    <source>
        <dbReference type="PROSITE-ProRule" id="PRU00196"/>
    </source>
</evidence>
<evidence type="ECO:0000259" key="17">
    <source>
        <dbReference type="PROSITE" id="PS50287"/>
    </source>
</evidence>
<gene>
    <name evidence="19" type="primary">LOC118420047</name>
</gene>
<keyword evidence="5" id="KW-0735">Signal-anchor</keyword>